<protein>
    <recommendedName>
        <fullName evidence="14">40S ribosomal protein S9</fullName>
    </recommendedName>
</protein>
<dbReference type="Pfam" id="PF00163">
    <property type="entry name" value="Ribosomal_S4"/>
    <property type="match status" value="1"/>
</dbReference>
<proteinExistence type="inferred from homology"/>
<dbReference type="EMBL" id="JBHFFA010000004">
    <property type="protein sequence ID" value="KAL2631513.1"/>
    <property type="molecule type" value="Genomic_DNA"/>
</dbReference>
<comment type="subunit">
    <text evidence="6">Binds to the translation initiation factors TIF3E1.</text>
</comment>
<feature type="region of interest" description="Disordered" evidence="9">
    <location>
        <begin position="167"/>
        <end position="198"/>
    </location>
</feature>
<dbReference type="SMART" id="SM00363">
    <property type="entry name" value="S4"/>
    <property type="match status" value="1"/>
</dbReference>
<evidence type="ECO:0000259" key="10">
    <source>
        <dbReference type="SMART" id="SM00363"/>
    </source>
</evidence>
<keyword evidence="2 7" id="KW-0699">rRNA-binding</keyword>
<dbReference type="Pfam" id="PF01479">
    <property type="entry name" value="S4"/>
    <property type="match status" value="1"/>
</dbReference>
<feature type="domain" description="RNA-binding S4" evidence="10">
    <location>
        <begin position="109"/>
        <end position="171"/>
    </location>
</feature>
<dbReference type="PROSITE" id="PS50889">
    <property type="entry name" value="S4"/>
    <property type="match status" value="1"/>
</dbReference>
<sequence>MVHVAFYRNYGKTFKKPRRPFEKERLDAELKLVGEYGLRNKRELWRVQHALSKIRNNARTLLTLDEKNTRRIFEGEALLRRMNRYGLLDESQNKLDYVLALTVENFLERRLQTLVFKSGMAKSIHHARVLIKQRHIRVGKQIVDVPSFLVRVDSQKHIDFALSSPLGGGRPGRVKRRNMKAASKKAAGGDGDEEEDEE</sequence>
<evidence type="ECO:0000256" key="5">
    <source>
        <dbReference type="ARBA" id="ARBA00023274"/>
    </source>
</evidence>
<feature type="compositionally biased region" description="Basic residues" evidence="9">
    <location>
        <begin position="172"/>
        <end position="183"/>
    </location>
</feature>
<dbReference type="PANTHER" id="PTHR11831:SF5">
    <property type="entry name" value="40S RIBOSOMAL PROTEIN S9"/>
    <property type="match status" value="1"/>
</dbReference>
<dbReference type="InterPro" id="IPR005710">
    <property type="entry name" value="Ribosomal_uS4_euk/arc"/>
</dbReference>
<dbReference type="CDD" id="cd00165">
    <property type="entry name" value="S4"/>
    <property type="match status" value="1"/>
</dbReference>
<dbReference type="Proteomes" id="UP001605036">
    <property type="component" value="Unassembled WGS sequence"/>
</dbReference>
<keyword evidence="3 7" id="KW-0694">RNA-binding</keyword>
<dbReference type="InterPro" id="IPR036986">
    <property type="entry name" value="S4_RNA-bd_sf"/>
</dbReference>
<accession>A0ABD1YLB9</accession>
<evidence type="ECO:0000256" key="8">
    <source>
        <dbReference type="RuleBase" id="RU003699"/>
    </source>
</evidence>
<organism evidence="12 13">
    <name type="scientific">Riccia fluitans</name>
    <dbReference type="NCBI Taxonomy" id="41844"/>
    <lineage>
        <taxon>Eukaryota</taxon>
        <taxon>Viridiplantae</taxon>
        <taxon>Streptophyta</taxon>
        <taxon>Embryophyta</taxon>
        <taxon>Marchantiophyta</taxon>
        <taxon>Marchantiopsida</taxon>
        <taxon>Marchantiidae</taxon>
        <taxon>Marchantiales</taxon>
        <taxon>Ricciaceae</taxon>
        <taxon>Riccia</taxon>
    </lineage>
</organism>
<evidence type="ECO:0000256" key="6">
    <source>
        <dbReference type="ARBA" id="ARBA00064713"/>
    </source>
</evidence>
<feature type="domain" description="Small ribosomal subunit protein uS4 N-terminal" evidence="11">
    <location>
        <begin position="8"/>
        <end position="108"/>
    </location>
</feature>
<dbReference type="AlphaFoldDB" id="A0ABD1YLB9"/>
<gene>
    <name evidence="12" type="ORF">R1flu_016199</name>
</gene>
<dbReference type="GO" id="GO:0005840">
    <property type="term" value="C:ribosome"/>
    <property type="evidence" value="ECO:0007669"/>
    <property type="project" value="UniProtKB-KW"/>
</dbReference>
<evidence type="ECO:0000259" key="11">
    <source>
        <dbReference type="SMART" id="SM01390"/>
    </source>
</evidence>
<comment type="caution">
    <text evidence="12">The sequence shown here is derived from an EMBL/GenBank/DDBJ whole genome shotgun (WGS) entry which is preliminary data.</text>
</comment>
<comment type="similarity">
    <text evidence="1 8">Belongs to the universal ribosomal protein uS4 family.</text>
</comment>
<dbReference type="GO" id="GO:0019843">
    <property type="term" value="F:rRNA binding"/>
    <property type="evidence" value="ECO:0007669"/>
    <property type="project" value="UniProtKB-KW"/>
</dbReference>
<dbReference type="GO" id="GO:1990904">
    <property type="term" value="C:ribonucleoprotein complex"/>
    <property type="evidence" value="ECO:0007669"/>
    <property type="project" value="UniProtKB-KW"/>
</dbReference>
<dbReference type="InterPro" id="IPR018079">
    <property type="entry name" value="Ribosomal_uS4_CS"/>
</dbReference>
<reference evidence="12 13" key="1">
    <citation type="submission" date="2024-09" db="EMBL/GenBank/DDBJ databases">
        <title>Chromosome-scale assembly of Riccia fluitans.</title>
        <authorList>
            <person name="Paukszto L."/>
            <person name="Sawicki J."/>
            <person name="Karawczyk K."/>
            <person name="Piernik-Szablinska J."/>
            <person name="Szczecinska M."/>
            <person name="Mazdziarz M."/>
        </authorList>
    </citation>
    <scope>NUCLEOTIDE SEQUENCE [LARGE SCALE GENOMIC DNA]</scope>
    <source>
        <strain evidence="12">Rf_01</strain>
        <tissue evidence="12">Aerial parts of the thallus</tissue>
    </source>
</reference>
<evidence type="ECO:0008006" key="14">
    <source>
        <dbReference type="Google" id="ProtNLM"/>
    </source>
</evidence>
<dbReference type="InterPro" id="IPR022801">
    <property type="entry name" value="Ribosomal_uS4"/>
</dbReference>
<dbReference type="SUPFAM" id="SSF55174">
    <property type="entry name" value="Alpha-L RNA-binding motif"/>
    <property type="match status" value="1"/>
</dbReference>
<evidence type="ECO:0000256" key="4">
    <source>
        <dbReference type="ARBA" id="ARBA00022980"/>
    </source>
</evidence>
<dbReference type="FunFam" id="3.10.290.10:FF:000021">
    <property type="entry name" value="40S ribosomal protein S9"/>
    <property type="match status" value="1"/>
</dbReference>
<evidence type="ECO:0000313" key="13">
    <source>
        <dbReference type="Proteomes" id="UP001605036"/>
    </source>
</evidence>
<keyword evidence="4 8" id="KW-0689">Ribosomal protein</keyword>
<dbReference type="PANTHER" id="PTHR11831">
    <property type="entry name" value="30S 40S RIBOSOMAL PROTEIN"/>
    <property type="match status" value="1"/>
</dbReference>
<name>A0ABD1YLB9_9MARC</name>
<dbReference type="InterPro" id="IPR001912">
    <property type="entry name" value="Ribosomal_uS4_N"/>
</dbReference>
<dbReference type="NCBIfam" id="TIGR01018">
    <property type="entry name" value="uS4_arch"/>
    <property type="match status" value="1"/>
</dbReference>
<evidence type="ECO:0000256" key="7">
    <source>
        <dbReference type="PROSITE-ProRule" id="PRU00182"/>
    </source>
</evidence>
<evidence type="ECO:0000256" key="9">
    <source>
        <dbReference type="SAM" id="MobiDB-lite"/>
    </source>
</evidence>
<dbReference type="Gene3D" id="3.10.290.10">
    <property type="entry name" value="RNA-binding S4 domain"/>
    <property type="match status" value="1"/>
</dbReference>
<evidence type="ECO:0000256" key="2">
    <source>
        <dbReference type="ARBA" id="ARBA00022730"/>
    </source>
</evidence>
<dbReference type="InterPro" id="IPR002942">
    <property type="entry name" value="S4_RNA-bd"/>
</dbReference>
<evidence type="ECO:0000313" key="12">
    <source>
        <dbReference type="EMBL" id="KAL2631513.1"/>
    </source>
</evidence>
<dbReference type="PROSITE" id="PS00632">
    <property type="entry name" value="RIBOSOMAL_S4"/>
    <property type="match status" value="1"/>
</dbReference>
<keyword evidence="5 8" id="KW-0687">Ribonucleoprotein</keyword>
<dbReference type="SMART" id="SM01390">
    <property type="entry name" value="Ribosomal_S4"/>
    <property type="match status" value="1"/>
</dbReference>
<keyword evidence="13" id="KW-1185">Reference proteome</keyword>
<evidence type="ECO:0000256" key="3">
    <source>
        <dbReference type="ARBA" id="ARBA00022884"/>
    </source>
</evidence>
<evidence type="ECO:0000256" key="1">
    <source>
        <dbReference type="ARBA" id="ARBA00007465"/>
    </source>
</evidence>
<dbReference type="NCBIfam" id="NF003139">
    <property type="entry name" value="PRK04051.1"/>
    <property type="match status" value="1"/>
</dbReference>